<organism evidence="10 11">
    <name type="scientific">Pyrenophora tritici-repentis</name>
    <dbReference type="NCBI Taxonomy" id="45151"/>
    <lineage>
        <taxon>Eukaryota</taxon>
        <taxon>Fungi</taxon>
        <taxon>Dikarya</taxon>
        <taxon>Ascomycota</taxon>
        <taxon>Pezizomycotina</taxon>
        <taxon>Dothideomycetes</taxon>
        <taxon>Pleosporomycetidae</taxon>
        <taxon>Pleosporales</taxon>
        <taxon>Pleosporineae</taxon>
        <taxon>Pleosporaceae</taxon>
        <taxon>Pyrenophora</taxon>
    </lineage>
</organism>
<protein>
    <recommendedName>
        <fullName evidence="9">BED-type domain-containing protein</fullName>
    </recommendedName>
</protein>
<dbReference type="InterPro" id="IPR012337">
    <property type="entry name" value="RNaseH-like_sf"/>
</dbReference>
<dbReference type="GO" id="GO:0008270">
    <property type="term" value="F:zinc ion binding"/>
    <property type="evidence" value="ECO:0007669"/>
    <property type="project" value="UniProtKB-KW"/>
</dbReference>
<evidence type="ECO:0000256" key="4">
    <source>
        <dbReference type="ARBA" id="ARBA00022833"/>
    </source>
</evidence>
<keyword evidence="7" id="KW-0539">Nucleus</keyword>
<comment type="subcellular location">
    <subcellularLocation>
        <location evidence="1">Nucleus</location>
    </subcellularLocation>
</comment>
<keyword evidence="11" id="KW-1185">Reference proteome</keyword>
<keyword evidence="6" id="KW-0804">Transcription</keyword>
<evidence type="ECO:0000256" key="7">
    <source>
        <dbReference type="ARBA" id="ARBA00023242"/>
    </source>
</evidence>
<keyword evidence="3 8" id="KW-0863">Zinc-finger</keyword>
<reference evidence="11" key="1">
    <citation type="journal article" date="2022" name="Microb. Genom.">
        <title>A global pangenome for the wheat fungal pathogen Pyrenophora tritici-repentis and prediction of effector protein structural homology.</title>
        <authorList>
            <person name="Moolhuijzen P.M."/>
            <person name="See P.T."/>
            <person name="Shi G."/>
            <person name="Powell H.R."/>
            <person name="Cockram J."/>
            <person name="Jorgensen L.N."/>
            <person name="Benslimane H."/>
            <person name="Strelkov S.E."/>
            <person name="Turner J."/>
            <person name="Liu Z."/>
            <person name="Moffat C.S."/>
        </authorList>
    </citation>
    <scope>NUCLEOTIDE SEQUENCE [LARGE SCALE GENOMIC DNA]</scope>
</reference>
<evidence type="ECO:0000259" key="9">
    <source>
        <dbReference type="PROSITE" id="PS50808"/>
    </source>
</evidence>
<keyword evidence="5" id="KW-0805">Transcription regulation</keyword>
<dbReference type="PANTHER" id="PTHR46481:SF10">
    <property type="entry name" value="ZINC FINGER BED DOMAIN-CONTAINING PROTEIN 39"/>
    <property type="match status" value="1"/>
</dbReference>
<evidence type="ECO:0000313" key="11">
    <source>
        <dbReference type="Proteomes" id="UP000249757"/>
    </source>
</evidence>
<dbReference type="AlphaFoldDB" id="A0A922N2P0"/>
<evidence type="ECO:0000256" key="6">
    <source>
        <dbReference type="ARBA" id="ARBA00023163"/>
    </source>
</evidence>
<keyword evidence="2" id="KW-0479">Metal-binding</keyword>
<comment type="caution">
    <text evidence="10">The sequence shown here is derived from an EMBL/GenBank/DDBJ whole genome shotgun (WGS) entry which is preliminary data.</text>
</comment>
<accession>A0A922N2P0</accession>
<gene>
    <name evidence="10" type="ORF">Ptr86124_014193</name>
</gene>
<evidence type="ECO:0000256" key="2">
    <source>
        <dbReference type="ARBA" id="ARBA00022723"/>
    </source>
</evidence>
<dbReference type="SUPFAM" id="SSF53098">
    <property type="entry name" value="Ribonuclease H-like"/>
    <property type="match status" value="1"/>
</dbReference>
<sequence>GVRPDAAAVVLVTPESAVGEEFATFNRLRATRQLDRIIIDECHIVLNRTFNTNLTVPIEYYKTRFNVSYSISYPHVITHPILSPTPIQYHESPDEFVQGGITYVKRAIIARKDFRQGTSHIWKYGLQYIRDSDKKEVYYCHECRVGKSKQELFVINGTSRIRNHLEQKHQIDPQSGIKRKGSVRKSIIDQQKDGAASSIFFWKESVEKFKELLIRWIVYCHIAFFQLENQYFRELLLFLNPALLNHLPKAAKTIRSWVMNAFISKKQQLREDLHHSRSRISISFDLWTSPNPYAILGVVAMWIDTTGMRRVTALGMRRIYGEHTGENLGSVVLELLEEYDISGDQIGYFMLDNASANDTAVELYSRISAHG</sequence>
<keyword evidence="4" id="KW-0862">Zinc</keyword>
<proteinExistence type="predicted"/>
<feature type="domain" description="BED-type" evidence="9">
    <location>
        <begin position="116"/>
        <end position="176"/>
    </location>
</feature>
<name>A0A922N2P0_9PLEO</name>
<dbReference type="PANTHER" id="PTHR46481">
    <property type="entry name" value="ZINC FINGER BED DOMAIN-CONTAINING PROTEIN 4"/>
    <property type="match status" value="1"/>
</dbReference>
<dbReference type="PROSITE" id="PS50808">
    <property type="entry name" value="ZF_BED"/>
    <property type="match status" value="1"/>
</dbReference>
<dbReference type="GO" id="GO:0005634">
    <property type="term" value="C:nucleus"/>
    <property type="evidence" value="ECO:0007669"/>
    <property type="project" value="UniProtKB-SubCell"/>
</dbReference>
<feature type="non-terminal residue" evidence="10">
    <location>
        <position position="1"/>
    </location>
</feature>
<evidence type="ECO:0000256" key="5">
    <source>
        <dbReference type="ARBA" id="ARBA00023015"/>
    </source>
</evidence>
<dbReference type="InterPro" id="IPR003656">
    <property type="entry name" value="Znf_BED"/>
</dbReference>
<dbReference type="InterPro" id="IPR052035">
    <property type="entry name" value="ZnF_BED_domain_contain"/>
</dbReference>
<evidence type="ECO:0000313" key="10">
    <source>
        <dbReference type="EMBL" id="KAI1506865.1"/>
    </source>
</evidence>
<dbReference type="GO" id="GO:0003677">
    <property type="term" value="F:DNA binding"/>
    <property type="evidence" value="ECO:0007669"/>
    <property type="project" value="InterPro"/>
</dbReference>
<dbReference type="EMBL" id="NRDI02000109">
    <property type="protein sequence ID" value="KAI1506865.1"/>
    <property type="molecule type" value="Genomic_DNA"/>
</dbReference>
<evidence type="ECO:0000256" key="8">
    <source>
        <dbReference type="PROSITE-ProRule" id="PRU00027"/>
    </source>
</evidence>
<evidence type="ECO:0000256" key="1">
    <source>
        <dbReference type="ARBA" id="ARBA00004123"/>
    </source>
</evidence>
<evidence type="ECO:0000256" key="3">
    <source>
        <dbReference type="ARBA" id="ARBA00022771"/>
    </source>
</evidence>
<dbReference type="Proteomes" id="UP000249757">
    <property type="component" value="Unassembled WGS sequence"/>
</dbReference>